<dbReference type="SUPFAM" id="SSF46785">
    <property type="entry name" value="Winged helix' DNA-binding domain"/>
    <property type="match status" value="1"/>
</dbReference>
<dbReference type="RefSeq" id="WP_185138966.1">
    <property type="nucleotide sequence ID" value="NZ_BORM01000018.1"/>
</dbReference>
<protein>
    <submittedName>
        <fullName evidence="5">GntR family transcriptional regulator</fullName>
    </submittedName>
</protein>
<dbReference type="SMART" id="SM00345">
    <property type="entry name" value="HTH_GNTR"/>
    <property type="match status" value="1"/>
</dbReference>
<dbReference type="Proteomes" id="UP000553776">
    <property type="component" value="Unassembled WGS sequence"/>
</dbReference>
<dbReference type="Gene3D" id="1.10.10.10">
    <property type="entry name" value="Winged helix-like DNA-binding domain superfamily/Winged helix DNA-binding domain"/>
    <property type="match status" value="1"/>
</dbReference>
<evidence type="ECO:0000313" key="5">
    <source>
        <dbReference type="EMBL" id="MBB6695008.1"/>
    </source>
</evidence>
<evidence type="ECO:0000313" key="6">
    <source>
        <dbReference type="Proteomes" id="UP000553776"/>
    </source>
</evidence>
<proteinExistence type="predicted"/>
<dbReference type="CDD" id="cd07377">
    <property type="entry name" value="WHTH_GntR"/>
    <property type="match status" value="1"/>
</dbReference>
<accession>A0A841U7K2</accession>
<dbReference type="PRINTS" id="PR00035">
    <property type="entry name" value="HTHGNTR"/>
</dbReference>
<keyword evidence="6" id="KW-1185">Reference proteome</keyword>
<sequence length="229" mass="26022">MNYPEAWLRGASLGEGIASNIRLKIVSGTIQPGDKLSENGIAAEFGTSRSPVREALKTLSSEGLIRLERMGAVVIGLGPKEVGELYDVRYLIESFVQSRIAALDAKALSVVLERIIDKMELAGRHRDPVEFAFQDLSFHETIIAEAKHSRIWQLWRSIRQLVMTVMLITTEEVFAEGEERVEAVIEKHRILLQGIRSGDPEEVQKRVRRYFDDSYVTLRHSLPHREEDR</sequence>
<comment type="caution">
    <text evidence="5">The sequence shown here is derived from an EMBL/GenBank/DDBJ whole genome shotgun (WGS) entry which is preliminary data.</text>
</comment>
<dbReference type="InterPro" id="IPR036388">
    <property type="entry name" value="WH-like_DNA-bd_sf"/>
</dbReference>
<dbReference type="InterPro" id="IPR000524">
    <property type="entry name" value="Tscrpt_reg_HTH_GntR"/>
</dbReference>
<evidence type="ECO:0000259" key="4">
    <source>
        <dbReference type="PROSITE" id="PS50949"/>
    </source>
</evidence>
<organism evidence="5 6">
    <name type="scientific">Cohnella xylanilytica</name>
    <dbReference type="NCBI Taxonomy" id="557555"/>
    <lineage>
        <taxon>Bacteria</taxon>
        <taxon>Bacillati</taxon>
        <taxon>Bacillota</taxon>
        <taxon>Bacilli</taxon>
        <taxon>Bacillales</taxon>
        <taxon>Paenibacillaceae</taxon>
        <taxon>Cohnella</taxon>
    </lineage>
</organism>
<dbReference type="GO" id="GO:0003700">
    <property type="term" value="F:DNA-binding transcription factor activity"/>
    <property type="evidence" value="ECO:0007669"/>
    <property type="project" value="InterPro"/>
</dbReference>
<keyword evidence="1" id="KW-0805">Transcription regulation</keyword>
<dbReference type="SMART" id="SM00895">
    <property type="entry name" value="FCD"/>
    <property type="match status" value="1"/>
</dbReference>
<dbReference type="GO" id="GO:0003677">
    <property type="term" value="F:DNA binding"/>
    <property type="evidence" value="ECO:0007669"/>
    <property type="project" value="UniProtKB-KW"/>
</dbReference>
<dbReference type="Pfam" id="PF00392">
    <property type="entry name" value="GntR"/>
    <property type="match status" value="1"/>
</dbReference>
<dbReference type="EMBL" id="JACJVR010000110">
    <property type="protein sequence ID" value="MBB6695008.1"/>
    <property type="molecule type" value="Genomic_DNA"/>
</dbReference>
<dbReference type="Gene3D" id="1.20.120.530">
    <property type="entry name" value="GntR ligand-binding domain-like"/>
    <property type="match status" value="1"/>
</dbReference>
<dbReference type="PROSITE" id="PS50949">
    <property type="entry name" value="HTH_GNTR"/>
    <property type="match status" value="1"/>
</dbReference>
<keyword evidence="2" id="KW-0238">DNA-binding</keyword>
<dbReference type="InterPro" id="IPR008920">
    <property type="entry name" value="TF_FadR/GntR_C"/>
</dbReference>
<keyword evidence="3" id="KW-0804">Transcription</keyword>
<dbReference type="InterPro" id="IPR036390">
    <property type="entry name" value="WH_DNA-bd_sf"/>
</dbReference>
<evidence type="ECO:0000256" key="1">
    <source>
        <dbReference type="ARBA" id="ARBA00023015"/>
    </source>
</evidence>
<evidence type="ECO:0000256" key="3">
    <source>
        <dbReference type="ARBA" id="ARBA00023163"/>
    </source>
</evidence>
<dbReference type="InterPro" id="IPR011711">
    <property type="entry name" value="GntR_C"/>
</dbReference>
<dbReference type="Pfam" id="PF07729">
    <property type="entry name" value="FCD"/>
    <property type="match status" value="1"/>
</dbReference>
<dbReference type="PANTHER" id="PTHR43537:SF24">
    <property type="entry name" value="GLUCONATE OPERON TRANSCRIPTIONAL REPRESSOR"/>
    <property type="match status" value="1"/>
</dbReference>
<evidence type="ECO:0000256" key="2">
    <source>
        <dbReference type="ARBA" id="ARBA00023125"/>
    </source>
</evidence>
<feature type="domain" description="HTH gntR-type" evidence="4">
    <location>
        <begin position="11"/>
        <end position="77"/>
    </location>
</feature>
<name>A0A841U7K2_9BACL</name>
<dbReference type="PANTHER" id="PTHR43537">
    <property type="entry name" value="TRANSCRIPTIONAL REGULATOR, GNTR FAMILY"/>
    <property type="match status" value="1"/>
</dbReference>
<dbReference type="SUPFAM" id="SSF48008">
    <property type="entry name" value="GntR ligand-binding domain-like"/>
    <property type="match status" value="1"/>
</dbReference>
<gene>
    <name evidence="5" type="ORF">H7B90_26795</name>
</gene>
<reference evidence="5 6" key="1">
    <citation type="submission" date="2020-08" db="EMBL/GenBank/DDBJ databases">
        <title>Cohnella phylogeny.</title>
        <authorList>
            <person name="Dunlap C."/>
        </authorList>
    </citation>
    <scope>NUCLEOTIDE SEQUENCE [LARGE SCALE GENOMIC DNA]</scope>
    <source>
        <strain evidence="5 6">DSM 25239</strain>
    </source>
</reference>
<dbReference type="AlphaFoldDB" id="A0A841U7K2"/>